<feature type="domain" description="Na+-translocating membrane potential-generating system MpsC" evidence="1">
    <location>
        <begin position="140"/>
        <end position="240"/>
    </location>
</feature>
<sequence length="240" mass="27704">MDFRLSKKGHRYSLNIQESLTQISSFTSKLLRKKFGRGPETCSATLSKNYLILHIRGFISPMEEILITQGKPEYVEKARGCVILTVLEEVAGYTQSVLNVEIDQFHDDWNFSNNSGIMILDLLDTNHIAIEDLSVDYLSEFEEEISRISAMLQKVPEQIVTTVPSESFILVKRFGILIEIEKALIKKGFSDELLLTKSELEKKYFHLEGHFEKIVGRKIRDIFISWNFKQDESLMCFVLK</sequence>
<feature type="domain" description="Na+-translocating membrane potential-generating system MpsC" evidence="1">
    <location>
        <begin position="21"/>
        <end position="120"/>
    </location>
</feature>
<evidence type="ECO:0000313" key="3">
    <source>
        <dbReference type="Proteomes" id="UP000678228"/>
    </source>
</evidence>
<evidence type="ECO:0000313" key="2">
    <source>
        <dbReference type="EMBL" id="MBP3952436.1"/>
    </source>
</evidence>
<dbReference type="InterPro" id="IPR018745">
    <property type="entry name" value="MpsC"/>
</dbReference>
<dbReference type="Pfam" id="PF10057">
    <property type="entry name" value="MpsC"/>
    <property type="match status" value="2"/>
</dbReference>
<name>A0A941AQ53_9BACI</name>
<dbReference type="EMBL" id="JAGKSQ010000006">
    <property type="protein sequence ID" value="MBP3952436.1"/>
    <property type="molecule type" value="Genomic_DNA"/>
</dbReference>
<dbReference type="Proteomes" id="UP000678228">
    <property type="component" value="Unassembled WGS sequence"/>
</dbReference>
<gene>
    <name evidence="2" type="ORF">J7W16_15030</name>
</gene>
<organism evidence="2 3">
    <name type="scientific">Halalkalibacter suaedae</name>
    <dbReference type="NCBI Taxonomy" id="2822140"/>
    <lineage>
        <taxon>Bacteria</taxon>
        <taxon>Bacillati</taxon>
        <taxon>Bacillota</taxon>
        <taxon>Bacilli</taxon>
        <taxon>Bacillales</taxon>
        <taxon>Bacillaceae</taxon>
        <taxon>Halalkalibacter</taxon>
    </lineage>
</organism>
<accession>A0A941AQ53</accession>
<proteinExistence type="predicted"/>
<reference evidence="2" key="1">
    <citation type="submission" date="2021-03" db="EMBL/GenBank/DDBJ databases">
        <title>Bacillus suaedae sp. nov., isolated from Suaeda aralocaspica.</title>
        <authorList>
            <person name="Lei R.F.R."/>
        </authorList>
    </citation>
    <scope>NUCLEOTIDE SEQUENCE</scope>
    <source>
        <strain evidence="2">YZJH907-2</strain>
    </source>
</reference>
<comment type="caution">
    <text evidence="2">The sequence shown here is derived from an EMBL/GenBank/DDBJ whole genome shotgun (WGS) entry which is preliminary data.</text>
</comment>
<evidence type="ECO:0000259" key="1">
    <source>
        <dbReference type="Pfam" id="PF10057"/>
    </source>
</evidence>
<dbReference type="AlphaFoldDB" id="A0A941AQ53"/>
<protein>
    <submittedName>
        <fullName evidence="2">DUF2294 family protein</fullName>
    </submittedName>
</protein>
<keyword evidence="3" id="KW-1185">Reference proteome</keyword>